<dbReference type="InterPro" id="IPR010328">
    <property type="entry name" value="DUF928"/>
</dbReference>
<evidence type="ECO:0000256" key="1">
    <source>
        <dbReference type="PROSITE-ProRule" id="PRU00339"/>
    </source>
</evidence>
<dbReference type="PROSITE" id="PS50005">
    <property type="entry name" value="TPR"/>
    <property type="match status" value="1"/>
</dbReference>
<dbReference type="AlphaFoldDB" id="A0A2D2PZM9"/>
<feature type="repeat" description="TPR" evidence="1">
    <location>
        <begin position="41"/>
        <end position="74"/>
    </location>
</feature>
<gene>
    <name evidence="2" type="ORF">BRW62_01785</name>
</gene>
<accession>A0A2D2PZM9</accession>
<sequence>MSSLRFGLPLILLGTLTLGVGSLPTIVATPAVAQSNPASEFDRYMQRGYQLTAKRDYQSALINFRRALSLRPGDRYALNAISNVEAYIARDRFAAQSGNRLTFVPTGRGMPGQRIAGATRFGECTQGKLAKIVALMPEDNLGVTAAANPSLFFYVPQSTAKLAELMILSEGGDLLATQEVPVSGTAGIVSVTIDPTKAALQPGQKYQWIFSLTCKPNEPDANPFVTGWIERAELDSNLAAVITTAPAAERLPLLAANQLWNDTLATLAALQRQNPNDPAMKQQWQDLLNTAGIDPQVVNMPLLQ</sequence>
<keyword evidence="3" id="KW-1185">Reference proteome</keyword>
<dbReference type="KEGG" id="slw:BRW62_01785"/>
<dbReference type="InterPro" id="IPR011990">
    <property type="entry name" value="TPR-like_helical_dom_sf"/>
</dbReference>
<evidence type="ECO:0000313" key="2">
    <source>
        <dbReference type="EMBL" id="ATS17683.1"/>
    </source>
</evidence>
<protein>
    <submittedName>
        <fullName evidence="2">Uncharacterized protein</fullName>
    </submittedName>
</protein>
<dbReference type="SUPFAM" id="SSF48452">
    <property type="entry name" value="TPR-like"/>
    <property type="match status" value="1"/>
</dbReference>
<dbReference type="InterPro" id="IPR019734">
    <property type="entry name" value="TPR_rpt"/>
</dbReference>
<keyword evidence="1" id="KW-0802">TPR repeat</keyword>
<proteinExistence type="predicted"/>
<dbReference type="OrthoDB" id="513783at2"/>
<dbReference type="Pfam" id="PF06051">
    <property type="entry name" value="DUF928"/>
    <property type="match status" value="1"/>
</dbReference>
<reference evidence="3" key="2">
    <citation type="journal article" date="2022" name="Front. Microbiol.">
        <title>Comparative Genomic Analysis Revealed Distinct Molecular Components and Organization of CO2-Concentrating Mechanism in Thermophilic Cyanobacteria.</title>
        <authorList>
            <person name="Tang J."/>
            <person name="Zhou H."/>
            <person name="Yao D."/>
            <person name="Riaz S."/>
            <person name="You D."/>
            <person name="Klepacz-Smolka A."/>
            <person name="Daroch M."/>
        </authorList>
    </citation>
    <scope>NUCLEOTIDE SEQUENCE [LARGE SCALE GENOMIC DNA]</scope>
    <source>
        <strain evidence="3">PCC 6715</strain>
    </source>
</reference>
<dbReference type="Proteomes" id="UP000231057">
    <property type="component" value="Chromosome"/>
</dbReference>
<dbReference type="EMBL" id="CP018092">
    <property type="protein sequence ID" value="ATS17683.1"/>
    <property type="molecule type" value="Genomic_DNA"/>
</dbReference>
<evidence type="ECO:0000313" key="3">
    <source>
        <dbReference type="Proteomes" id="UP000231057"/>
    </source>
</evidence>
<name>A0A2D2PZM9_PARLV</name>
<reference evidence="2 3" key="1">
    <citation type="submission" date="2016-11" db="EMBL/GenBank/DDBJ databases">
        <title>Complete genome sequence of thermophilic cyanobacteria strain Synechococcus sp. PCC6715.</title>
        <authorList>
            <person name="Tang J."/>
            <person name="Daroch M."/>
            <person name="Liang Y."/>
            <person name="Jiang D."/>
            <person name="Shah M."/>
        </authorList>
    </citation>
    <scope>NUCLEOTIDE SEQUENCE [LARGE SCALE GENOMIC DNA]</scope>
    <source>
        <strain evidence="2 3">PCC 6715</strain>
    </source>
</reference>
<dbReference type="RefSeq" id="WP_099797965.1">
    <property type="nucleotide sequence ID" value="NZ_CP018092.1"/>
</dbReference>
<organism evidence="2 3">
    <name type="scientific">Parathermosynechococcus lividus PCC 6715</name>
    <dbReference type="NCBI Taxonomy" id="1917166"/>
    <lineage>
        <taxon>Bacteria</taxon>
        <taxon>Bacillati</taxon>
        <taxon>Cyanobacteriota</taxon>
        <taxon>Cyanophyceae</taxon>
        <taxon>Acaryochloridales</taxon>
        <taxon>Thermosynechococcaceae</taxon>
        <taxon>Parathermosynechococcus</taxon>
    </lineage>
</organism>